<reference evidence="3" key="1">
    <citation type="submission" date="2016-05" db="EMBL/GenBank/DDBJ databases">
        <title>Paenibacillus oryzae. sp. nov., isolated from the rice root.</title>
        <authorList>
            <person name="Zhang J."/>
            <person name="Zhang X."/>
        </authorList>
    </citation>
    <scope>NUCLEOTIDE SEQUENCE [LARGE SCALE GENOMIC DNA]</scope>
    <source>
        <strain evidence="3">KCTC13222</strain>
    </source>
</reference>
<keyword evidence="3" id="KW-1185">Reference proteome</keyword>
<sequence>MLKRKAIRIYVGNMIWFIPVLILIMGANPSVADSVWWKVLGCLLFAGIVVVCVWSWYQVTREKRETEEERYQRELVALRQFY</sequence>
<dbReference type="OrthoDB" id="2626816at2"/>
<comment type="caution">
    <text evidence="2">The sequence shown here is derived from an EMBL/GenBank/DDBJ whole genome shotgun (WGS) entry which is preliminary data.</text>
</comment>
<dbReference type="EMBL" id="LYPC01000028">
    <property type="protein sequence ID" value="OCT10897.1"/>
    <property type="molecule type" value="Genomic_DNA"/>
</dbReference>
<accession>A0A1C0ZS60</accession>
<dbReference type="Proteomes" id="UP000093309">
    <property type="component" value="Unassembled WGS sequence"/>
</dbReference>
<protein>
    <submittedName>
        <fullName evidence="2">Uncharacterized protein</fullName>
    </submittedName>
</protein>
<feature type="transmembrane region" description="Helical" evidence="1">
    <location>
        <begin position="7"/>
        <end position="29"/>
    </location>
</feature>
<gene>
    <name evidence="2" type="ORF">A8709_04115</name>
</gene>
<evidence type="ECO:0000313" key="2">
    <source>
        <dbReference type="EMBL" id="OCT10897.1"/>
    </source>
</evidence>
<keyword evidence="1" id="KW-1133">Transmembrane helix</keyword>
<feature type="transmembrane region" description="Helical" evidence="1">
    <location>
        <begin position="35"/>
        <end position="57"/>
    </location>
</feature>
<keyword evidence="1" id="KW-0812">Transmembrane</keyword>
<dbReference type="AlphaFoldDB" id="A0A1C0ZS60"/>
<organism evidence="2 3">
    <name type="scientific">Paenibacillus pectinilyticus</name>
    <dbReference type="NCBI Taxonomy" id="512399"/>
    <lineage>
        <taxon>Bacteria</taxon>
        <taxon>Bacillati</taxon>
        <taxon>Bacillota</taxon>
        <taxon>Bacilli</taxon>
        <taxon>Bacillales</taxon>
        <taxon>Paenibacillaceae</taxon>
        <taxon>Paenibacillus</taxon>
    </lineage>
</organism>
<name>A0A1C0ZS60_9BACL</name>
<keyword evidence="1" id="KW-0472">Membrane</keyword>
<evidence type="ECO:0000256" key="1">
    <source>
        <dbReference type="SAM" id="Phobius"/>
    </source>
</evidence>
<proteinExistence type="predicted"/>
<dbReference type="RefSeq" id="WP_065857446.1">
    <property type="nucleotide sequence ID" value="NZ_LYPC01000028.1"/>
</dbReference>
<evidence type="ECO:0000313" key="3">
    <source>
        <dbReference type="Proteomes" id="UP000093309"/>
    </source>
</evidence>